<evidence type="ECO:0000313" key="7">
    <source>
        <dbReference type="Proteomes" id="UP000604117"/>
    </source>
</evidence>
<keyword evidence="3" id="KW-0408">Iron</keyword>
<sequence length="405" mass="44490">MPANTNNALWPNESLDVPALRASGWRPTPFRDVVLKVHQRCNLACDYCYVYTMADQTWRDRPRTMARAVWRAAAERMAEHAEAHQLPRMRLILHGGEPLLAGRETLAALVADFRAVLRDTCALDVRIQSNGVLLDAPTLDRFVEQGVSVGISLDGAPAETDRHRRFPDGRGSFAAVDRALQLLSSTYPSAFAGLLCTVDPTTDPLACYAALLRYQPPLIDFLLPHANWSEPPHWAGASGQQPVADWLIAIFDRWYDAPRQETSVRLFEDIIALSLGGRGRSEQVGLSPVAVVVVESDGVIELVDSLKSTYPDACATGLSVLTHDFDAALSHPGVVARQIGLRALADTCRRCALHPVCGGGHYAHRFRAGDGFRNPSVYCADMFALIQHVIDRVHRDVSARLRSSA</sequence>
<dbReference type="SFLD" id="SFLDS00029">
    <property type="entry name" value="Radical_SAM"/>
    <property type="match status" value="1"/>
</dbReference>
<dbReference type="Pfam" id="PF04055">
    <property type="entry name" value="Radical_SAM"/>
    <property type="match status" value="1"/>
</dbReference>
<dbReference type="Gene3D" id="3.20.20.70">
    <property type="entry name" value="Aldolase class I"/>
    <property type="match status" value="1"/>
</dbReference>
<dbReference type="PANTHER" id="PTHR43273">
    <property type="entry name" value="ANAEROBIC SULFATASE-MATURATING ENZYME HOMOLOG ASLB-RELATED"/>
    <property type="match status" value="1"/>
</dbReference>
<reference evidence="6 7" key="1">
    <citation type="submission" date="2021-01" db="EMBL/GenBank/DDBJ databases">
        <title>Whole genome shotgun sequence of Asanoa siamensis NBRC 107932.</title>
        <authorList>
            <person name="Komaki H."/>
            <person name="Tamura T."/>
        </authorList>
    </citation>
    <scope>NUCLEOTIDE SEQUENCE [LARGE SCALE GENOMIC DNA]</scope>
    <source>
        <strain evidence="6 7">NBRC 107932</strain>
    </source>
</reference>
<dbReference type="InterPro" id="IPR013785">
    <property type="entry name" value="Aldolase_TIM"/>
</dbReference>
<keyword evidence="2" id="KW-0479">Metal-binding</keyword>
<evidence type="ECO:0000256" key="1">
    <source>
        <dbReference type="ARBA" id="ARBA00022691"/>
    </source>
</evidence>
<comment type="caution">
    <text evidence="6">The sequence shown here is derived from an EMBL/GenBank/DDBJ whole genome shotgun (WGS) entry which is preliminary data.</text>
</comment>
<protein>
    <recommendedName>
        <fullName evidence="5">Radical SAM core domain-containing protein</fullName>
    </recommendedName>
</protein>
<keyword evidence="4" id="KW-0411">Iron-sulfur</keyword>
<organism evidence="6 7">
    <name type="scientific">Asanoa siamensis</name>
    <dbReference type="NCBI Taxonomy" id="926357"/>
    <lineage>
        <taxon>Bacteria</taxon>
        <taxon>Bacillati</taxon>
        <taxon>Actinomycetota</taxon>
        <taxon>Actinomycetes</taxon>
        <taxon>Micromonosporales</taxon>
        <taxon>Micromonosporaceae</taxon>
        <taxon>Asanoa</taxon>
    </lineage>
</organism>
<dbReference type="CDD" id="cd01335">
    <property type="entry name" value="Radical_SAM"/>
    <property type="match status" value="1"/>
</dbReference>
<dbReference type="PROSITE" id="PS51918">
    <property type="entry name" value="RADICAL_SAM"/>
    <property type="match status" value="1"/>
</dbReference>
<dbReference type="SFLD" id="SFLDG01386">
    <property type="entry name" value="main_SPASM_domain-containing"/>
    <property type="match status" value="1"/>
</dbReference>
<accession>A0ABQ4CVI8</accession>
<dbReference type="SUPFAM" id="SSF102114">
    <property type="entry name" value="Radical SAM enzymes"/>
    <property type="match status" value="1"/>
</dbReference>
<name>A0ABQ4CVI8_9ACTN</name>
<keyword evidence="7" id="KW-1185">Reference proteome</keyword>
<dbReference type="NCBIfam" id="TIGR04269">
    <property type="entry name" value="SAM_SPASM_FxsB"/>
    <property type="match status" value="1"/>
</dbReference>
<dbReference type="InterPro" id="IPR058240">
    <property type="entry name" value="rSAM_sf"/>
</dbReference>
<dbReference type="InterPro" id="IPR007197">
    <property type="entry name" value="rSAM"/>
</dbReference>
<dbReference type="PANTHER" id="PTHR43273:SF8">
    <property type="entry name" value="RADICAL SAM DOMAIN PROTEIN"/>
    <property type="match status" value="1"/>
</dbReference>
<dbReference type="InterPro" id="IPR023867">
    <property type="entry name" value="Sulphatase_maturase_rSAM"/>
</dbReference>
<evidence type="ECO:0000313" key="6">
    <source>
        <dbReference type="EMBL" id="GIF75273.1"/>
    </source>
</evidence>
<feature type="domain" description="Radical SAM core" evidence="5">
    <location>
        <begin position="25"/>
        <end position="265"/>
    </location>
</feature>
<dbReference type="SFLD" id="SFLDG01072">
    <property type="entry name" value="dehydrogenase_like"/>
    <property type="match status" value="1"/>
</dbReference>
<dbReference type="SFLD" id="SFLDG01067">
    <property type="entry name" value="SPASM/twitch_domain_containing"/>
    <property type="match status" value="1"/>
</dbReference>
<evidence type="ECO:0000256" key="3">
    <source>
        <dbReference type="ARBA" id="ARBA00023004"/>
    </source>
</evidence>
<gene>
    <name evidence="6" type="ORF">Asi02nite_47910</name>
</gene>
<dbReference type="Proteomes" id="UP000604117">
    <property type="component" value="Unassembled WGS sequence"/>
</dbReference>
<proteinExistence type="predicted"/>
<evidence type="ECO:0000256" key="2">
    <source>
        <dbReference type="ARBA" id="ARBA00022723"/>
    </source>
</evidence>
<evidence type="ECO:0000256" key="4">
    <source>
        <dbReference type="ARBA" id="ARBA00023014"/>
    </source>
</evidence>
<dbReference type="InterPro" id="IPR026335">
    <property type="entry name" value="rSAM_SPASM_FxsB"/>
</dbReference>
<dbReference type="EMBL" id="BONE01000041">
    <property type="protein sequence ID" value="GIF75273.1"/>
    <property type="molecule type" value="Genomic_DNA"/>
</dbReference>
<evidence type="ECO:0000259" key="5">
    <source>
        <dbReference type="PROSITE" id="PS51918"/>
    </source>
</evidence>
<keyword evidence="1" id="KW-0949">S-adenosyl-L-methionine</keyword>